<sequence length="126" mass="14466">MRSLDEYSTLELHSELRRRKEAAPTNPIDYWWVATEIGVEGARLERFGKYYGHFAEVALRFADKVGYGLYLNRARILSDLPPLPPSWTALFDDPKQIFCGHHKVTIATEKTGILDQEFFPVIGLPK</sequence>
<comment type="caution">
    <text evidence="1">The sequence shown here is derived from an EMBL/GenBank/DDBJ whole genome shotgun (WGS) entry which is preliminary data.</text>
</comment>
<evidence type="ECO:0000313" key="1">
    <source>
        <dbReference type="EMBL" id="KKK48504.1"/>
    </source>
</evidence>
<name>A0A0F8Y2V0_9ZZZZ</name>
<accession>A0A0F8Y2V0</accession>
<dbReference type="EMBL" id="LAZR01069030">
    <property type="protein sequence ID" value="KKK48504.1"/>
    <property type="molecule type" value="Genomic_DNA"/>
</dbReference>
<organism evidence="1">
    <name type="scientific">marine sediment metagenome</name>
    <dbReference type="NCBI Taxonomy" id="412755"/>
    <lineage>
        <taxon>unclassified sequences</taxon>
        <taxon>metagenomes</taxon>
        <taxon>ecological metagenomes</taxon>
    </lineage>
</organism>
<proteinExistence type="predicted"/>
<dbReference type="AlphaFoldDB" id="A0A0F8Y2V0"/>
<protein>
    <submittedName>
        <fullName evidence="1">Uncharacterized protein</fullName>
    </submittedName>
</protein>
<gene>
    <name evidence="1" type="ORF">LCGC14_3144450</name>
</gene>
<reference evidence="1" key="1">
    <citation type="journal article" date="2015" name="Nature">
        <title>Complex archaea that bridge the gap between prokaryotes and eukaryotes.</title>
        <authorList>
            <person name="Spang A."/>
            <person name="Saw J.H."/>
            <person name="Jorgensen S.L."/>
            <person name="Zaremba-Niedzwiedzka K."/>
            <person name="Martijn J."/>
            <person name="Lind A.E."/>
            <person name="van Eijk R."/>
            <person name="Schleper C."/>
            <person name="Guy L."/>
            <person name="Ettema T.J."/>
        </authorList>
    </citation>
    <scope>NUCLEOTIDE SEQUENCE</scope>
</reference>